<organism evidence="1 2">
    <name type="scientific">Brassica napus</name>
    <name type="common">Rape</name>
    <dbReference type="NCBI Taxonomy" id="3708"/>
    <lineage>
        <taxon>Eukaryota</taxon>
        <taxon>Viridiplantae</taxon>
        <taxon>Streptophyta</taxon>
        <taxon>Embryophyta</taxon>
        <taxon>Tracheophyta</taxon>
        <taxon>Spermatophyta</taxon>
        <taxon>Magnoliopsida</taxon>
        <taxon>eudicotyledons</taxon>
        <taxon>Gunneridae</taxon>
        <taxon>Pentapetalae</taxon>
        <taxon>rosids</taxon>
        <taxon>malvids</taxon>
        <taxon>Brassicales</taxon>
        <taxon>Brassicaceae</taxon>
        <taxon>Brassiceae</taxon>
        <taxon>Brassica</taxon>
    </lineage>
</organism>
<proteinExistence type="predicted"/>
<name>A0ABQ7ZY22_BRANA</name>
<feature type="non-terminal residue" evidence="1">
    <location>
        <position position="1"/>
    </location>
</feature>
<dbReference type="EMBL" id="JAGKQM010000014">
    <property type="protein sequence ID" value="KAH0884785.1"/>
    <property type="molecule type" value="Genomic_DNA"/>
</dbReference>
<reference evidence="1 2" key="1">
    <citation type="submission" date="2021-05" db="EMBL/GenBank/DDBJ databases">
        <title>Genome Assembly of Synthetic Allotetraploid Brassica napus Reveals Homoeologous Exchanges between Subgenomes.</title>
        <authorList>
            <person name="Davis J.T."/>
        </authorList>
    </citation>
    <scope>NUCLEOTIDE SEQUENCE [LARGE SCALE GENOMIC DNA]</scope>
    <source>
        <strain evidence="2">cv. Da-Ae</strain>
        <tissue evidence="1">Seedling</tissue>
    </source>
</reference>
<accession>A0ABQ7ZY22</accession>
<evidence type="ECO:0000313" key="2">
    <source>
        <dbReference type="Proteomes" id="UP000824890"/>
    </source>
</evidence>
<keyword evidence="2" id="KW-1185">Reference proteome</keyword>
<comment type="caution">
    <text evidence="1">The sequence shown here is derived from an EMBL/GenBank/DDBJ whole genome shotgun (WGS) entry which is preliminary data.</text>
</comment>
<gene>
    <name evidence="1" type="ORF">HID58_060881</name>
</gene>
<sequence>IWTGPDSKGPISPRSEAHHLSLDGRLSISVVFFYVLPSRHTHSINIGLGRVFLKWAWAVKLTDFASPQTRYPNLMTFLPCFLLVKKMSPRPCCRALVSALSPFYHWFQITMCCLVGEGWPSTSHYLTKFQLSNSIGKAQSSLVLISL</sequence>
<protein>
    <submittedName>
        <fullName evidence="1">Uncharacterized protein</fullName>
    </submittedName>
</protein>
<dbReference type="Proteomes" id="UP000824890">
    <property type="component" value="Unassembled WGS sequence"/>
</dbReference>
<evidence type="ECO:0000313" key="1">
    <source>
        <dbReference type="EMBL" id="KAH0884785.1"/>
    </source>
</evidence>